<evidence type="ECO:0000313" key="4">
    <source>
        <dbReference type="EMBL" id="ROV92970.1"/>
    </source>
</evidence>
<feature type="chain" id="PRO_5019206350" description="Apple domain-containing protein" evidence="2">
    <location>
        <begin position="17"/>
        <end position="277"/>
    </location>
</feature>
<comment type="caution">
    <text evidence="4">The sequence shown here is derived from an EMBL/GenBank/DDBJ whole genome shotgun (WGS) entry which is preliminary data.</text>
</comment>
<dbReference type="STRING" id="356882.A0A423VPM3"/>
<dbReference type="AlphaFoldDB" id="A0A423VPM3"/>
<gene>
    <name evidence="4" type="ORF">VMCG_08992</name>
</gene>
<dbReference type="Proteomes" id="UP000283895">
    <property type="component" value="Unassembled WGS sequence"/>
</dbReference>
<name>A0A423VPM3_9PEZI</name>
<dbReference type="EMBL" id="LKEA01000047">
    <property type="protein sequence ID" value="ROV92970.1"/>
    <property type="molecule type" value="Genomic_DNA"/>
</dbReference>
<sequence>MKFLTSILSLPSLLFAKTTLSEITCGVRSGYDRGVNAYFYSGDGSLAEFDVCSARCQSDTKCQSFAFGDSQCLLYSEPLEDNFRQQSGSPFLFYDRNCVDVEPTSSFTTILPPTTSSSVASTTAHSDVTSSHPAATTSEASDEAGASEPNSVPSVESEGPTVPTTTADPINGHPGASETYSSLATLATVTASASDSSSSGTSDTGSSDSGPSNSGSSNLGTSYSSEVSPTGAAESTSTSSGGASLQASDSESMATGFMHDSWWPTILGSHCLIAMFM</sequence>
<organism evidence="4 5">
    <name type="scientific">Cytospora schulzeri</name>
    <dbReference type="NCBI Taxonomy" id="448051"/>
    <lineage>
        <taxon>Eukaryota</taxon>
        <taxon>Fungi</taxon>
        <taxon>Dikarya</taxon>
        <taxon>Ascomycota</taxon>
        <taxon>Pezizomycotina</taxon>
        <taxon>Sordariomycetes</taxon>
        <taxon>Sordariomycetidae</taxon>
        <taxon>Diaporthales</taxon>
        <taxon>Cytosporaceae</taxon>
        <taxon>Cytospora</taxon>
    </lineage>
</organism>
<evidence type="ECO:0000256" key="2">
    <source>
        <dbReference type="SAM" id="SignalP"/>
    </source>
</evidence>
<feature type="signal peptide" evidence="2">
    <location>
        <begin position="1"/>
        <end position="16"/>
    </location>
</feature>
<dbReference type="OrthoDB" id="5232355at2759"/>
<feature type="compositionally biased region" description="Low complexity" evidence="1">
    <location>
        <begin position="114"/>
        <end position="132"/>
    </location>
</feature>
<protein>
    <recommendedName>
        <fullName evidence="3">Apple domain-containing protein</fullName>
    </recommendedName>
</protein>
<reference evidence="4 5" key="1">
    <citation type="submission" date="2015-09" db="EMBL/GenBank/DDBJ databases">
        <title>Host preference determinants of Valsa canker pathogens revealed by comparative genomics.</title>
        <authorList>
            <person name="Yin Z."/>
            <person name="Huang L."/>
        </authorList>
    </citation>
    <scope>NUCLEOTIDE SEQUENCE [LARGE SCALE GENOMIC DNA]</scope>
    <source>
        <strain evidence="4 5">03-1</strain>
    </source>
</reference>
<feature type="region of interest" description="Disordered" evidence="1">
    <location>
        <begin position="192"/>
        <end position="247"/>
    </location>
</feature>
<accession>A0A423VPM3</accession>
<keyword evidence="2" id="KW-0732">Signal</keyword>
<keyword evidence="5" id="KW-1185">Reference proteome</keyword>
<dbReference type="PROSITE" id="PS50948">
    <property type="entry name" value="PAN"/>
    <property type="match status" value="1"/>
</dbReference>
<evidence type="ECO:0000313" key="5">
    <source>
        <dbReference type="Proteomes" id="UP000283895"/>
    </source>
</evidence>
<dbReference type="SUPFAM" id="SSF57414">
    <property type="entry name" value="Hairpin loop containing domain-like"/>
    <property type="match status" value="1"/>
</dbReference>
<feature type="compositionally biased region" description="Low complexity" evidence="1">
    <location>
        <begin position="147"/>
        <end position="158"/>
    </location>
</feature>
<feature type="region of interest" description="Disordered" evidence="1">
    <location>
        <begin position="111"/>
        <end position="178"/>
    </location>
</feature>
<dbReference type="InterPro" id="IPR003609">
    <property type="entry name" value="Pan_app"/>
</dbReference>
<feature type="compositionally biased region" description="Low complexity" evidence="1">
    <location>
        <begin position="192"/>
        <end position="244"/>
    </location>
</feature>
<evidence type="ECO:0000259" key="3">
    <source>
        <dbReference type="PROSITE" id="PS50948"/>
    </source>
</evidence>
<feature type="domain" description="Apple" evidence="3">
    <location>
        <begin position="25"/>
        <end position="98"/>
    </location>
</feature>
<proteinExistence type="predicted"/>
<evidence type="ECO:0000256" key="1">
    <source>
        <dbReference type="SAM" id="MobiDB-lite"/>
    </source>
</evidence>